<keyword evidence="10" id="KW-1185">Reference proteome</keyword>
<dbReference type="Pfam" id="PF00635">
    <property type="entry name" value="Motile_Sperm"/>
    <property type="match status" value="1"/>
</dbReference>
<dbReference type="InterPro" id="IPR051155">
    <property type="entry name" value="Nematode_MSP"/>
</dbReference>
<keyword evidence="4" id="KW-0966">Cell projection</keyword>
<evidence type="ECO:0000256" key="1">
    <source>
        <dbReference type="ARBA" id="ARBA00004245"/>
    </source>
</evidence>
<evidence type="ECO:0000256" key="2">
    <source>
        <dbReference type="ARBA" id="ARBA00022490"/>
    </source>
</evidence>
<organism evidence="9 10">
    <name type="scientific">Trichuris trichiura</name>
    <name type="common">Whipworm</name>
    <name type="synonym">Trichocephalus trichiurus</name>
    <dbReference type="NCBI Taxonomy" id="36087"/>
    <lineage>
        <taxon>Eukaryota</taxon>
        <taxon>Metazoa</taxon>
        <taxon>Ecdysozoa</taxon>
        <taxon>Nematoda</taxon>
        <taxon>Enoplea</taxon>
        <taxon>Dorylaimia</taxon>
        <taxon>Trichinellida</taxon>
        <taxon>Trichuridae</taxon>
        <taxon>Trichuris</taxon>
    </lineage>
</organism>
<dbReference type="PROSITE" id="PS50202">
    <property type="entry name" value="MSP"/>
    <property type="match status" value="1"/>
</dbReference>
<accession>A0A077Z8P3</accession>
<dbReference type="STRING" id="36087.A0A077Z8P3"/>
<proteinExistence type="predicted"/>
<comment type="subcellular location">
    <subcellularLocation>
        <location evidence="6">Cell projection</location>
        <location evidence="6">Pseudopodium</location>
    </subcellularLocation>
    <subcellularLocation>
        <location evidence="1">Cytoplasm</location>
        <location evidence="1">Cytoskeleton</location>
    </subcellularLocation>
</comment>
<dbReference type="OrthoDB" id="264603at2759"/>
<dbReference type="InterPro" id="IPR013783">
    <property type="entry name" value="Ig-like_fold"/>
</dbReference>
<dbReference type="PANTHER" id="PTHR22920">
    <property type="entry name" value="MAJOR SPERM PROTEIN"/>
    <property type="match status" value="1"/>
</dbReference>
<evidence type="ECO:0000256" key="5">
    <source>
        <dbReference type="ARBA" id="ARBA00037744"/>
    </source>
</evidence>
<evidence type="ECO:0000256" key="3">
    <source>
        <dbReference type="ARBA" id="ARBA00023212"/>
    </source>
</evidence>
<dbReference type="AlphaFoldDB" id="A0A077Z8P3"/>
<name>A0A077Z8P3_TRITR</name>
<reference evidence="9" key="1">
    <citation type="submission" date="2014-01" db="EMBL/GenBank/DDBJ databases">
        <authorList>
            <person name="Aslett M."/>
        </authorList>
    </citation>
    <scope>NUCLEOTIDE SEQUENCE</scope>
</reference>
<keyword evidence="2" id="KW-0963">Cytoplasm</keyword>
<dbReference type="Proteomes" id="UP000030665">
    <property type="component" value="Unassembled WGS sequence"/>
</dbReference>
<feature type="domain" description="MSP" evidence="8">
    <location>
        <begin position="13"/>
        <end position="131"/>
    </location>
</feature>
<protein>
    <recommendedName>
        <fullName evidence="7">Major sperm protein</fullName>
    </recommendedName>
</protein>
<dbReference type="InterPro" id="IPR000535">
    <property type="entry name" value="MSP_dom"/>
</dbReference>
<dbReference type="EMBL" id="HG806002">
    <property type="protein sequence ID" value="CDW56023.1"/>
    <property type="molecule type" value="Genomic_DNA"/>
</dbReference>
<sequence length="131" mass="14977">MMATFTPIAPPADLVYQPEKEITLEAPFTDWTTVELQITNPNSQKVAYFVKITRPNDFVVVPSKGFVEPSDTKQIRISRKPNVLPREEDRFTIVYLCIDNEAPRVDMSWFAQGLEKRILVSIRHKVAAVKS</sequence>
<evidence type="ECO:0000313" key="9">
    <source>
        <dbReference type="EMBL" id="CDW56023.1"/>
    </source>
</evidence>
<evidence type="ECO:0000256" key="7">
    <source>
        <dbReference type="RuleBase" id="RU003425"/>
    </source>
</evidence>
<dbReference type="SUPFAM" id="SSF49354">
    <property type="entry name" value="PapD-like"/>
    <property type="match status" value="1"/>
</dbReference>
<dbReference type="GO" id="GO:0031143">
    <property type="term" value="C:pseudopodium"/>
    <property type="evidence" value="ECO:0007669"/>
    <property type="project" value="UniProtKB-SubCell"/>
</dbReference>
<dbReference type="PANTHER" id="PTHR22920:SF26">
    <property type="entry name" value="MAJOR SPERM PROTEIN"/>
    <property type="match status" value="1"/>
</dbReference>
<evidence type="ECO:0000313" key="10">
    <source>
        <dbReference type="Proteomes" id="UP000030665"/>
    </source>
</evidence>
<evidence type="ECO:0000256" key="6">
    <source>
        <dbReference type="ARBA" id="ARBA00037818"/>
    </source>
</evidence>
<dbReference type="GO" id="GO:0005856">
    <property type="term" value="C:cytoskeleton"/>
    <property type="evidence" value="ECO:0007669"/>
    <property type="project" value="UniProtKB-SubCell"/>
</dbReference>
<evidence type="ECO:0000256" key="4">
    <source>
        <dbReference type="ARBA" id="ARBA00023273"/>
    </source>
</evidence>
<evidence type="ECO:0000259" key="8">
    <source>
        <dbReference type="PROSITE" id="PS50202"/>
    </source>
</evidence>
<comment type="function">
    <text evidence="5 7">Central component in molecular interactions underlying sperm crawling. Forms an extensive filament system that extends from sperm villipoda, along the leading edge of the pseudopod.</text>
</comment>
<dbReference type="InterPro" id="IPR008962">
    <property type="entry name" value="PapD-like_sf"/>
</dbReference>
<dbReference type="Gene3D" id="2.60.40.10">
    <property type="entry name" value="Immunoglobulins"/>
    <property type="match status" value="1"/>
</dbReference>
<keyword evidence="3 7" id="KW-0206">Cytoskeleton</keyword>
<reference evidence="9" key="2">
    <citation type="submission" date="2014-03" db="EMBL/GenBank/DDBJ databases">
        <title>The whipworm genome and dual-species transcriptomics of an intimate host-pathogen interaction.</title>
        <authorList>
            <person name="Foth B.J."/>
            <person name="Tsai I.J."/>
            <person name="Reid A.J."/>
            <person name="Bancroft A.J."/>
            <person name="Nichol S."/>
            <person name="Tracey A."/>
            <person name="Holroyd N."/>
            <person name="Cotton J.A."/>
            <person name="Stanley E.J."/>
            <person name="Zarowiecki M."/>
            <person name="Liu J.Z."/>
            <person name="Huckvale T."/>
            <person name="Cooper P.J."/>
            <person name="Grencis R.K."/>
            <person name="Berriman M."/>
        </authorList>
    </citation>
    <scope>NUCLEOTIDE SEQUENCE [LARGE SCALE GENOMIC DNA]</scope>
</reference>
<gene>
    <name evidence="9" type="ORF">TTRE_0000429701</name>
</gene>